<gene>
    <name evidence="3" type="ORF">GMORB2_7170</name>
</gene>
<keyword evidence="1" id="KW-0732">Signal</keyword>
<dbReference type="SUPFAM" id="SSF51445">
    <property type="entry name" value="(Trans)glycosidases"/>
    <property type="match status" value="1"/>
</dbReference>
<evidence type="ECO:0000256" key="1">
    <source>
        <dbReference type="SAM" id="SignalP"/>
    </source>
</evidence>
<keyword evidence="4" id="KW-1185">Reference proteome</keyword>
<evidence type="ECO:0000259" key="2">
    <source>
        <dbReference type="Pfam" id="PF16862"/>
    </source>
</evidence>
<dbReference type="InterPro" id="IPR031728">
    <property type="entry name" value="GlcAase_C"/>
</dbReference>
<dbReference type="AlphaFoldDB" id="A0A9P4YWB1"/>
<evidence type="ECO:0000313" key="4">
    <source>
        <dbReference type="Proteomes" id="UP000749293"/>
    </source>
</evidence>
<dbReference type="RefSeq" id="XP_035321515.1">
    <property type="nucleotide sequence ID" value="XM_035469135.1"/>
</dbReference>
<feature type="chain" id="PRO_5040346944" evidence="1">
    <location>
        <begin position="19"/>
        <end position="514"/>
    </location>
</feature>
<dbReference type="EMBL" id="JAANYQ010000008">
    <property type="protein sequence ID" value="KAF4122863.1"/>
    <property type="molecule type" value="Genomic_DNA"/>
</dbReference>
<dbReference type="Gene3D" id="2.60.40.1180">
    <property type="entry name" value="Golgi alpha-mannosidase II"/>
    <property type="match status" value="1"/>
</dbReference>
<dbReference type="OrthoDB" id="2796951at2759"/>
<name>A0A9P4YWB1_9HYPO</name>
<keyword evidence="3" id="KW-0378">Hydrolase</keyword>
<dbReference type="GeneID" id="55973393"/>
<dbReference type="Proteomes" id="UP000749293">
    <property type="component" value="Unassembled WGS sequence"/>
</dbReference>
<dbReference type="PANTHER" id="PTHR36183:SF2">
    <property type="entry name" value="BETA-GLUCURONIDASE C-TERMINAL DOMAIN-CONTAINING PROTEIN"/>
    <property type="match status" value="1"/>
</dbReference>
<dbReference type="InterPro" id="IPR052974">
    <property type="entry name" value="GH79_Enzymes"/>
</dbReference>
<feature type="signal peptide" evidence="1">
    <location>
        <begin position="1"/>
        <end position="18"/>
    </location>
</feature>
<protein>
    <submittedName>
        <fullName evidence="3">Glycoside hydrolase family 79 protein</fullName>
    </submittedName>
</protein>
<evidence type="ECO:0000313" key="3">
    <source>
        <dbReference type="EMBL" id="KAF4122863.1"/>
    </source>
</evidence>
<proteinExistence type="predicted"/>
<dbReference type="InterPro" id="IPR013780">
    <property type="entry name" value="Glyco_hydro_b"/>
</dbReference>
<sequence>MSFRIGTSFLCQAVACLAAVKLSDINDGDASIQHHPSFSSISIETAFWQEFVGTAAEPNDLFFKLINHIADRGGEPILRPGGITQDSLIFDQDAEEDIVRTMGNNGEVYRTTVGPGYYGSWSSFAEGVGFISTLNFYNDSLQIAEDLAAASLKYQPDRIKYFELGNEPNNYPETRWNDSTSKYVTQWKQWTADIDAAAEQANNSRQIKWWASSATTDDTELRIRPVDLIPAGIDSEDQVGQFSIHSYVHNTCSSEGTELATIPNLLNHTEIITFADAEVLPSSQAAQAHGKEWVMGEFNSVACSGRPNVTDTFTQALWMIDTQLTYAVMNATSVYQHQGATLVLQSGSQTNTPGFSAYNLLYPRESEKYGEARVLPSFAGLLFLTEVFAESGTRVRQVAAPEGVDPDRFSGYALYKGSDARVTRLVLLNLNPYYGDASESDYTVQLDLSSYIRNSASVKRLTAPSVDEKDASNVTWAGQSFKYGDAEGETQQESVSGANIVSIRGSEAILVSLM</sequence>
<comment type="caution">
    <text evidence="3">The sequence shown here is derived from an EMBL/GenBank/DDBJ whole genome shotgun (WGS) entry which is preliminary data.</text>
</comment>
<dbReference type="GO" id="GO:0016787">
    <property type="term" value="F:hydrolase activity"/>
    <property type="evidence" value="ECO:0007669"/>
    <property type="project" value="UniProtKB-KW"/>
</dbReference>
<feature type="domain" description="Beta-glucuronidase C-terminal" evidence="2">
    <location>
        <begin position="411"/>
        <end position="510"/>
    </location>
</feature>
<accession>A0A9P4YWB1</accession>
<reference evidence="3" key="1">
    <citation type="submission" date="2020-03" db="EMBL/GenBank/DDBJ databases">
        <title>Site-based positive gene gene selection in Geosmithia morbida across the United States reveals a broad range of putative effectors and factors for local host and environmental adapation.</title>
        <authorList>
            <person name="Onufrak A."/>
            <person name="Murdoch R.W."/>
            <person name="Gazis R."/>
            <person name="Huff M."/>
            <person name="Staton M."/>
            <person name="Klingeman W."/>
            <person name="Hadziabdic D."/>
        </authorList>
    </citation>
    <scope>NUCLEOTIDE SEQUENCE</scope>
    <source>
        <strain evidence="3">1262</strain>
    </source>
</reference>
<dbReference type="PANTHER" id="PTHR36183">
    <property type="entry name" value="BETA-GLUCURONIDASE"/>
    <property type="match status" value="1"/>
</dbReference>
<dbReference type="InterPro" id="IPR017853">
    <property type="entry name" value="GH"/>
</dbReference>
<dbReference type="Gene3D" id="3.20.20.80">
    <property type="entry name" value="Glycosidases"/>
    <property type="match status" value="1"/>
</dbReference>
<organism evidence="3 4">
    <name type="scientific">Geosmithia morbida</name>
    <dbReference type="NCBI Taxonomy" id="1094350"/>
    <lineage>
        <taxon>Eukaryota</taxon>
        <taxon>Fungi</taxon>
        <taxon>Dikarya</taxon>
        <taxon>Ascomycota</taxon>
        <taxon>Pezizomycotina</taxon>
        <taxon>Sordariomycetes</taxon>
        <taxon>Hypocreomycetidae</taxon>
        <taxon>Hypocreales</taxon>
        <taxon>Bionectriaceae</taxon>
        <taxon>Geosmithia</taxon>
    </lineage>
</organism>
<dbReference type="Pfam" id="PF16862">
    <property type="entry name" value="Glyco_hydro_79C"/>
    <property type="match status" value="1"/>
</dbReference>